<gene>
    <name evidence="2" type="ORF">EDS130_LOCUS39453</name>
    <name evidence="3" type="ORF">XAT740_LOCUS37229</name>
</gene>
<dbReference type="Proteomes" id="UP000663828">
    <property type="component" value="Unassembled WGS sequence"/>
</dbReference>
<evidence type="ECO:0000313" key="5">
    <source>
        <dbReference type="Proteomes" id="UP000663852"/>
    </source>
</evidence>
<dbReference type="InterPro" id="IPR028994">
    <property type="entry name" value="Integrin_alpha_N"/>
</dbReference>
<keyword evidence="1" id="KW-0732">Signal</keyword>
<comment type="caution">
    <text evidence="2">The sequence shown here is derived from an EMBL/GenBank/DDBJ whole genome shotgun (WGS) entry which is preliminary data.</text>
</comment>
<dbReference type="OrthoDB" id="9996018at2759"/>
<proteinExistence type="predicted"/>
<evidence type="ECO:0000256" key="1">
    <source>
        <dbReference type="ARBA" id="ARBA00022729"/>
    </source>
</evidence>
<dbReference type="InterPro" id="IPR013517">
    <property type="entry name" value="FG-GAP"/>
</dbReference>
<dbReference type="Gene3D" id="2.30.30.100">
    <property type="match status" value="1"/>
</dbReference>
<protein>
    <recommendedName>
        <fullName evidence="6">VCBS repeat-containing protein</fullName>
    </recommendedName>
</protein>
<organism evidence="2 5">
    <name type="scientific">Adineta ricciae</name>
    <name type="common">Rotifer</name>
    <dbReference type="NCBI Taxonomy" id="249248"/>
    <lineage>
        <taxon>Eukaryota</taxon>
        <taxon>Metazoa</taxon>
        <taxon>Spiralia</taxon>
        <taxon>Gnathifera</taxon>
        <taxon>Rotifera</taxon>
        <taxon>Eurotatoria</taxon>
        <taxon>Bdelloidea</taxon>
        <taxon>Adinetida</taxon>
        <taxon>Adinetidae</taxon>
        <taxon>Adineta</taxon>
    </lineage>
</organism>
<dbReference type="Proteomes" id="UP000663852">
    <property type="component" value="Unassembled WGS sequence"/>
</dbReference>
<dbReference type="PANTHER" id="PTHR46580:SF4">
    <property type="entry name" value="ATP_GTP-BINDING PROTEIN"/>
    <property type="match status" value="1"/>
</dbReference>
<dbReference type="EMBL" id="CAJNOJ010000443">
    <property type="protein sequence ID" value="CAF1450003.1"/>
    <property type="molecule type" value="Genomic_DNA"/>
</dbReference>
<dbReference type="PANTHER" id="PTHR46580">
    <property type="entry name" value="SENSOR KINASE-RELATED"/>
    <property type="match status" value="1"/>
</dbReference>
<dbReference type="Pfam" id="PF13517">
    <property type="entry name" value="FG-GAP_3"/>
    <property type="match status" value="1"/>
</dbReference>
<dbReference type="SUPFAM" id="SSF69318">
    <property type="entry name" value="Integrin alpha N-terminal domain"/>
    <property type="match status" value="1"/>
</dbReference>
<evidence type="ECO:0008006" key="6">
    <source>
        <dbReference type="Google" id="ProtNLM"/>
    </source>
</evidence>
<accession>A0A815PJ00</accession>
<name>A0A815PJ00_ADIRI</name>
<evidence type="ECO:0000313" key="2">
    <source>
        <dbReference type="EMBL" id="CAF1450003.1"/>
    </source>
</evidence>
<evidence type="ECO:0000313" key="4">
    <source>
        <dbReference type="Proteomes" id="UP000663828"/>
    </source>
</evidence>
<evidence type="ECO:0000313" key="3">
    <source>
        <dbReference type="EMBL" id="CAF1457279.1"/>
    </source>
</evidence>
<sequence length="97" mass="10486">MTPFHNQVTYPTGTQPFGVTVADFNLDNKVNIAVANYGDSVISVHFNAGNGTFRSQVIYETGRQPVHVTVSDLNGDSIPDIIVANSGSNNIDILLHR</sequence>
<dbReference type="EMBL" id="CAJNOR010003893">
    <property type="protein sequence ID" value="CAF1457279.1"/>
    <property type="molecule type" value="Genomic_DNA"/>
</dbReference>
<reference evidence="2" key="1">
    <citation type="submission" date="2021-02" db="EMBL/GenBank/DDBJ databases">
        <authorList>
            <person name="Nowell W R."/>
        </authorList>
    </citation>
    <scope>NUCLEOTIDE SEQUENCE</scope>
</reference>
<keyword evidence="4" id="KW-1185">Reference proteome</keyword>
<dbReference type="AlphaFoldDB" id="A0A815PJ00"/>